<dbReference type="GO" id="GO:0016567">
    <property type="term" value="P:protein ubiquitination"/>
    <property type="evidence" value="ECO:0007669"/>
    <property type="project" value="InterPro"/>
</dbReference>
<dbReference type="Pfam" id="PF04564">
    <property type="entry name" value="U-box"/>
    <property type="match status" value="1"/>
</dbReference>
<dbReference type="Pfam" id="PF00514">
    <property type="entry name" value="Arm"/>
    <property type="match status" value="1"/>
</dbReference>
<dbReference type="Gene3D" id="1.25.10.10">
    <property type="entry name" value="Leucine-rich Repeat Variant"/>
    <property type="match status" value="3"/>
</dbReference>
<gene>
    <name evidence="8" type="primary">PUB44_1</name>
    <name evidence="9" type="synonym">PUB44_0</name>
    <name evidence="9" type="ORF">CFP56_028488</name>
    <name evidence="8" type="ORF">CFP56_029484</name>
</gene>
<dbReference type="InterPro" id="IPR045766">
    <property type="entry name" value="MCAfunc"/>
</dbReference>
<protein>
    <recommendedName>
        <fullName evidence="3">RING-type E3 ubiquitin transferase</fullName>
        <ecNumber evidence="3">2.3.2.27</ecNumber>
    </recommendedName>
</protein>
<dbReference type="InterPro" id="IPR000225">
    <property type="entry name" value="Armadillo"/>
</dbReference>
<keyword evidence="4" id="KW-0808">Transferase</keyword>
<comment type="catalytic activity">
    <reaction evidence="1">
        <text>S-ubiquitinyl-[E2 ubiquitin-conjugating enzyme]-L-cysteine + [acceptor protein]-L-lysine = [E2 ubiquitin-conjugating enzyme]-L-cysteine + N(6)-ubiquitinyl-[acceptor protein]-L-lysine.</text>
        <dbReference type="EC" id="2.3.2.27"/>
    </reaction>
</comment>
<keyword evidence="6" id="KW-0175">Coiled coil</keyword>
<dbReference type="InterPro" id="IPR013083">
    <property type="entry name" value="Znf_RING/FYVE/PHD"/>
</dbReference>
<evidence type="ECO:0000256" key="1">
    <source>
        <dbReference type="ARBA" id="ARBA00000900"/>
    </source>
</evidence>
<dbReference type="PANTHER" id="PTHR45958">
    <property type="entry name" value="RING-TYPE E3 UBIQUITIN TRANSFERASE"/>
    <property type="match status" value="1"/>
</dbReference>
<evidence type="ECO:0000256" key="4">
    <source>
        <dbReference type="ARBA" id="ARBA00022679"/>
    </source>
</evidence>
<dbReference type="Pfam" id="PF19584">
    <property type="entry name" value="MCAfunc"/>
    <property type="match status" value="1"/>
</dbReference>
<name>A0AAW0JQT1_QUESU</name>
<dbReference type="GO" id="GO:0061630">
    <property type="term" value="F:ubiquitin protein ligase activity"/>
    <property type="evidence" value="ECO:0007669"/>
    <property type="project" value="UniProtKB-EC"/>
</dbReference>
<dbReference type="EMBL" id="PKMF04000466">
    <property type="protein sequence ID" value="KAK7830204.1"/>
    <property type="molecule type" value="Genomic_DNA"/>
</dbReference>
<sequence length="1018" mass="114001">MATGVIIRTTPIPVSDLFSQTVLAISDTVNAAKGVLIQKENFKKFSTYLEILKELLEQNVDHSKSLENALQTINREIKVAKQLALECCKRNRIYILITCRKIVKLLEGSTKEIGRALSLIPLTSLDVSLDIKNRVIKLSKDMLDAVYWVTAAEDEVIKKIDLGIQGRNFDRSCANHLLVHIAEAIGISPEQSELKKEFEEFKREVEDATLRKDLAEDVQMEQIITLLEKADATTSLDEKKKNYIEKRNALGRQPLEPLQSFYCPITQAVMVDPVETSSGRTFERSAIEKCFAEGNKLCPLTMVPLNTSVIRPNKTLRESIEEWRERNNIINIVSIKPTLQSSEETEMLQSLSKLRDICTERELHREWMTMEDYIPVLVGLLSAKNREIRKHALFILFMLAKDSDDNKERISKVDNALESIVRSLARQIDEGKLALQLLLELSRSNVVRDSIGSVHGCILLLVTMLSSDDIQAAKDAQELLENLSSLDQNVIEMAKANHFKPLLQLLSSGRENVRLIMAETFSEIELTDHYKLSIVKDGALSPLLQMLSHGELEMKKVAVKALLQLSDLPQNGLQMIKEGAVGPLFELLYRHSLSSPPLREQVAATIMHLAISTTLQEADQEQILLLESEEDIFKLFSLVSLTGPDIQRSILHTFQALCHSPNGLDIRTKLRQLEATTNWHVYNSQLSAVQVLVQLCEVDNHTIRENAVKLFHCLIEDGDEKTFLEHVGQRCIETLLRIIKTANDVEEIAAAMGIISKLPVDPQLKLNQWLIDAEAVHTIFECLTDGNKNALHNRQVIENAVGALCRFTVSTKQEWQKIVAEAGLIPVLVHMLVSGTALTKQNAAISLKQFSQSSVSLSKPMKKRGIFQCCLAAPETGCPVHLGICTVESSFCILQANALEPLVRMLAEPDLGPCEASLDALLTLIDDERLQRGSKVLAEANAIVPIIKLLSSPYEILQEKSLTALERIFRLVEFKLKYGTSAQMPLVEIAQRKNSHMKSLAARVLAQLNVLGQQSSFF</sequence>
<dbReference type="EC" id="2.3.2.27" evidence="3"/>
<dbReference type="EMBL" id="PKMF04000484">
    <property type="protein sequence ID" value="KAK7829369.1"/>
    <property type="molecule type" value="Genomic_DNA"/>
</dbReference>
<dbReference type="AlphaFoldDB" id="A0AAW0JQT1"/>
<dbReference type="Gene3D" id="3.30.40.10">
    <property type="entry name" value="Zinc/RING finger domain, C3HC4 (zinc finger)"/>
    <property type="match status" value="1"/>
</dbReference>
<dbReference type="SMART" id="SM00504">
    <property type="entry name" value="Ubox"/>
    <property type="match status" value="1"/>
</dbReference>
<reference evidence="8" key="1">
    <citation type="submission" date="2017-12" db="EMBL/GenBank/DDBJ databases">
        <authorList>
            <person name="Barbosa P."/>
            <person name="Usie A."/>
            <person name="Ramos A.M."/>
        </authorList>
    </citation>
    <scope>NUCLEOTIDE SEQUENCE</scope>
    <source>
        <strain evidence="8">HL8</strain>
        <tissue evidence="8">Leaves</tissue>
    </source>
</reference>
<keyword evidence="10" id="KW-1185">Reference proteome</keyword>
<reference evidence="8" key="3">
    <citation type="submission" date="2023-07" db="EMBL/GenBank/DDBJ databases">
        <title>An improved reference 1 genome and first organelle genomes of Quercus suber.</title>
        <authorList>
            <consortium name="Genosuber Consortium"/>
            <person name="Usie A."/>
            <person name="Serra O."/>
            <person name="Barros P."/>
        </authorList>
    </citation>
    <scope>NUCLEOTIDE SEQUENCE</scope>
    <source>
        <strain evidence="8">HL8</strain>
        <tissue evidence="8">Leaves</tissue>
    </source>
</reference>
<dbReference type="CDD" id="cd16664">
    <property type="entry name" value="RING-Ubox_PUB"/>
    <property type="match status" value="1"/>
</dbReference>
<feature type="domain" description="U-box" evidence="7">
    <location>
        <begin position="256"/>
        <end position="330"/>
    </location>
</feature>
<dbReference type="PROSITE" id="PS51698">
    <property type="entry name" value="U_BOX"/>
    <property type="match status" value="1"/>
</dbReference>
<dbReference type="InterPro" id="IPR052608">
    <property type="entry name" value="U-box_domain_protein"/>
</dbReference>
<evidence type="ECO:0000313" key="10">
    <source>
        <dbReference type="Proteomes" id="UP000237347"/>
    </source>
</evidence>
<comment type="pathway">
    <text evidence="2">Protein modification; protein ubiquitination.</text>
</comment>
<evidence type="ECO:0000313" key="9">
    <source>
        <dbReference type="EMBL" id="KAK7830204.1"/>
    </source>
</evidence>
<evidence type="ECO:0000256" key="5">
    <source>
        <dbReference type="ARBA" id="ARBA00022737"/>
    </source>
</evidence>
<evidence type="ECO:0000313" key="8">
    <source>
        <dbReference type="EMBL" id="KAK7829369.1"/>
    </source>
</evidence>
<dbReference type="PANTHER" id="PTHR45958:SF8">
    <property type="entry name" value="U-BOX DOMAIN-CONTAINING PROTEIN 44-LIKE"/>
    <property type="match status" value="1"/>
</dbReference>
<evidence type="ECO:0000256" key="2">
    <source>
        <dbReference type="ARBA" id="ARBA00004906"/>
    </source>
</evidence>
<dbReference type="InterPro" id="IPR045210">
    <property type="entry name" value="RING-Ubox_PUB"/>
</dbReference>
<organism evidence="8 10">
    <name type="scientific">Quercus suber</name>
    <name type="common">Cork oak</name>
    <dbReference type="NCBI Taxonomy" id="58331"/>
    <lineage>
        <taxon>Eukaryota</taxon>
        <taxon>Viridiplantae</taxon>
        <taxon>Streptophyta</taxon>
        <taxon>Embryophyta</taxon>
        <taxon>Tracheophyta</taxon>
        <taxon>Spermatophyta</taxon>
        <taxon>Magnoliopsida</taxon>
        <taxon>eudicotyledons</taxon>
        <taxon>Gunneridae</taxon>
        <taxon>Pentapetalae</taxon>
        <taxon>rosids</taxon>
        <taxon>fabids</taxon>
        <taxon>Fagales</taxon>
        <taxon>Fagaceae</taxon>
        <taxon>Quercus</taxon>
    </lineage>
</organism>
<feature type="coiled-coil region" evidence="6">
    <location>
        <begin position="52"/>
        <end position="83"/>
    </location>
</feature>
<dbReference type="InterPro" id="IPR016024">
    <property type="entry name" value="ARM-type_fold"/>
</dbReference>
<dbReference type="SUPFAM" id="SSF48371">
    <property type="entry name" value="ARM repeat"/>
    <property type="match status" value="3"/>
</dbReference>
<reference evidence="8 10" key="2">
    <citation type="journal article" date="2018" name="Sci. Data">
        <title>The draft genome sequence of cork oak.</title>
        <authorList>
            <person name="Ramos A.M."/>
            <person name="Usie A."/>
            <person name="Barbosa P."/>
            <person name="Barros P.M."/>
            <person name="Capote T."/>
            <person name="Chaves I."/>
            <person name="Simoes F."/>
            <person name="Abreu I."/>
            <person name="Carrasquinho I."/>
            <person name="Faro C."/>
            <person name="Guimaraes J.B."/>
            <person name="Mendonca D."/>
            <person name="Nobrega F."/>
            <person name="Rodrigues L."/>
            <person name="Saibo N.J.M."/>
            <person name="Varela M.C."/>
            <person name="Egas C."/>
            <person name="Matos J."/>
            <person name="Miguel C.M."/>
            <person name="Oliveira M.M."/>
            <person name="Ricardo C.P."/>
            <person name="Goncalves S."/>
        </authorList>
    </citation>
    <scope>NUCLEOTIDE SEQUENCE [LARGE SCALE GENOMIC DNA]</scope>
    <source>
        <strain evidence="10">cv. HL8</strain>
        <strain evidence="8">HL8</strain>
    </source>
</reference>
<evidence type="ECO:0000256" key="3">
    <source>
        <dbReference type="ARBA" id="ARBA00012483"/>
    </source>
</evidence>
<proteinExistence type="predicted"/>
<dbReference type="InterPro" id="IPR003613">
    <property type="entry name" value="Ubox_domain"/>
</dbReference>
<dbReference type="InterPro" id="IPR011989">
    <property type="entry name" value="ARM-like"/>
</dbReference>
<accession>A0AAW0JQT1</accession>
<dbReference type="Proteomes" id="UP000237347">
    <property type="component" value="Unassembled WGS sequence"/>
</dbReference>
<keyword evidence="5" id="KW-0677">Repeat</keyword>
<feature type="coiled-coil region" evidence="6">
    <location>
        <begin position="191"/>
        <end position="218"/>
    </location>
</feature>
<dbReference type="SMART" id="SM00185">
    <property type="entry name" value="ARM"/>
    <property type="match status" value="7"/>
</dbReference>
<evidence type="ECO:0000256" key="6">
    <source>
        <dbReference type="SAM" id="Coils"/>
    </source>
</evidence>
<dbReference type="SUPFAM" id="SSF57850">
    <property type="entry name" value="RING/U-box"/>
    <property type="match status" value="1"/>
</dbReference>
<evidence type="ECO:0000259" key="7">
    <source>
        <dbReference type="PROSITE" id="PS51698"/>
    </source>
</evidence>
<comment type="caution">
    <text evidence="8">The sequence shown here is derived from an EMBL/GenBank/DDBJ whole genome shotgun (WGS) entry which is preliminary data.</text>
</comment>